<name>A0A1I5SVZ1_9FIRM</name>
<dbReference type="Proteomes" id="UP000182624">
    <property type="component" value="Unassembled WGS sequence"/>
</dbReference>
<sequence>MYKDGKIWVANNENGEKVFLLPKMANRHGLIAGATGTGKTVTLKVLAEGFSDMGVPVFLADVKGDLSGMVSEGRDSEDMQTRIRRFGLDEAHFSYTKYPATFWDVFGKEGIPLRTTVSEMGPLLLSRILGLNDLQRDILSITFKIADDNDLLLVDTKDLKAMLNYISENNKEFAADYGNISKVSIAAIVRAIVSLEIEGADKFFFEPALNIRDFFTTGEGGKGMINILDSTSLINNGTLYATFLLWMLSELFETLPEVGDLDKPKMVFFFDEAHLLFADTPKLLMDKIEQVVKLIRSKGVGIYFVTQNPRDIPDGVLAQLGNKIQHALRAYTPSDMKAVKVAADSFRENPAFKTADVIQELGTGEAVCSLLDEDGIPTVVEKVSILPPQSLMGGIDDSLREKEIKQSVLYSKYYEAEDPDSAYEFLERKGLADAEAKAKLKAEEEAAKAKAKEEAAAARAKEKEEAAEARKKKQAAKSVGNAVAGTVGREVGKTFGGKFGKFGKTLGGNLGASLGRGILSTLFKV</sequence>
<accession>A0A1I5SVZ1</accession>
<dbReference type="SUPFAM" id="SSF52540">
    <property type="entry name" value="P-loop containing nucleoside triphosphate hydrolases"/>
    <property type="match status" value="1"/>
</dbReference>
<dbReference type="InterPro" id="IPR033186">
    <property type="entry name" value="HerA_C"/>
</dbReference>
<evidence type="ECO:0000313" key="3">
    <source>
        <dbReference type="EMBL" id="SFP74910.1"/>
    </source>
</evidence>
<dbReference type="InterPro" id="IPR027417">
    <property type="entry name" value="P-loop_NTPase"/>
</dbReference>
<evidence type="ECO:0000256" key="1">
    <source>
        <dbReference type="SAM" id="MobiDB-lite"/>
    </source>
</evidence>
<reference evidence="4" key="1">
    <citation type="submission" date="2016-10" db="EMBL/GenBank/DDBJ databases">
        <authorList>
            <person name="Varghese N."/>
            <person name="Submissions S."/>
        </authorList>
    </citation>
    <scope>NUCLEOTIDE SEQUENCE [LARGE SCALE GENOMIC DNA]</scope>
    <source>
        <strain evidence="4">P18</strain>
    </source>
</reference>
<dbReference type="EMBL" id="FOXO01000007">
    <property type="protein sequence ID" value="SFP74910.1"/>
    <property type="molecule type" value="Genomic_DNA"/>
</dbReference>
<dbReference type="AlphaFoldDB" id="A0A1I5SVZ1"/>
<keyword evidence="4" id="KW-1185">Reference proteome</keyword>
<dbReference type="Gene3D" id="3.40.50.300">
    <property type="entry name" value="P-loop containing nucleotide triphosphate hydrolases"/>
    <property type="match status" value="2"/>
</dbReference>
<proteinExistence type="predicted"/>
<dbReference type="Pfam" id="PF05872">
    <property type="entry name" value="HerA_C"/>
    <property type="match status" value="1"/>
</dbReference>
<dbReference type="PANTHER" id="PTHR30121:SF6">
    <property type="entry name" value="SLR6007 PROTEIN"/>
    <property type="match status" value="1"/>
</dbReference>
<feature type="compositionally biased region" description="Basic and acidic residues" evidence="1">
    <location>
        <begin position="452"/>
        <end position="469"/>
    </location>
</feature>
<dbReference type="OrthoDB" id="9758751at2"/>
<feature type="domain" description="Helicase HerA-like C-terminal" evidence="2">
    <location>
        <begin position="10"/>
        <end position="500"/>
    </location>
</feature>
<gene>
    <name evidence="3" type="ORF">SAMN04487928_10791</name>
</gene>
<dbReference type="PANTHER" id="PTHR30121">
    <property type="entry name" value="UNCHARACTERIZED PROTEIN YJGR-RELATED"/>
    <property type="match status" value="1"/>
</dbReference>
<dbReference type="InterPro" id="IPR051162">
    <property type="entry name" value="T4SS_component"/>
</dbReference>
<evidence type="ECO:0000259" key="2">
    <source>
        <dbReference type="Pfam" id="PF05872"/>
    </source>
</evidence>
<dbReference type="RefSeq" id="WP_074885900.1">
    <property type="nucleotide sequence ID" value="NZ_FOXO01000007.1"/>
</dbReference>
<evidence type="ECO:0000313" key="4">
    <source>
        <dbReference type="Proteomes" id="UP000182624"/>
    </source>
</evidence>
<organism evidence="3 4">
    <name type="scientific">Butyrivibrio proteoclasticus</name>
    <dbReference type="NCBI Taxonomy" id="43305"/>
    <lineage>
        <taxon>Bacteria</taxon>
        <taxon>Bacillati</taxon>
        <taxon>Bacillota</taxon>
        <taxon>Clostridia</taxon>
        <taxon>Lachnospirales</taxon>
        <taxon>Lachnospiraceae</taxon>
        <taxon>Butyrivibrio</taxon>
    </lineage>
</organism>
<protein>
    <recommendedName>
        <fullName evidence="2">Helicase HerA-like C-terminal domain-containing protein</fullName>
    </recommendedName>
</protein>
<feature type="region of interest" description="Disordered" evidence="1">
    <location>
        <begin position="452"/>
        <end position="474"/>
    </location>
</feature>